<reference evidence="5 6" key="1">
    <citation type="submission" date="2020-04" db="EMBL/GenBank/DDBJ databases">
        <title>Molecular characterization of pseudomonads from Agaricus bisporus reveal novel blotch 2 pathogens in Western Europe.</title>
        <authorList>
            <person name="Taparia T."/>
            <person name="Krijger M."/>
            <person name="Haynes E."/>
            <person name="Elpinstone J.G."/>
            <person name="Noble R."/>
            <person name="Van Der Wolf J."/>
        </authorList>
    </citation>
    <scope>NUCLEOTIDE SEQUENCE [LARGE SCALE GENOMIC DNA]</scope>
    <source>
        <strain evidence="5 6">F1001</strain>
    </source>
</reference>
<dbReference type="InterPro" id="IPR005318">
    <property type="entry name" value="OM_porin_bac"/>
</dbReference>
<dbReference type="Gene3D" id="2.40.160.10">
    <property type="entry name" value="Porin"/>
    <property type="match status" value="1"/>
</dbReference>
<evidence type="ECO:0000313" key="6">
    <source>
        <dbReference type="Proteomes" id="UP000582981"/>
    </source>
</evidence>
<dbReference type="AlphaFoldDB" id="A0A7Y8BKP7"/>
<comment type="caution">
    <text evidence="5">The sequence shown here is derived from an EMBL/GenBank/DDBJ whole genome shotgun (WGS) entry which is preliminary data.</text>
</comment>
<gene>
    <name evidence="5" type="ORF">HX829_12240</name>
</gene>
<dbReference type="InterPro" id="IPR023614">
    <property type="entry name" value="Porin_dom_sf"/>
</dbReference>
<dbReference type="PANTHER" id="PTHR34596:SF2">
    <property type="entry name" value="CHITOPORIN"/>
    <property type="match status" value="1"/>
</dbReference>
<keyword evidence="2" id="KW-0813">Transport</keyword>
<dbReference type="PANTHER" id="PTHR34596">
    <property type="entry name" value="CHITOPORIN"/>
    <property type="match status" value="1"/>
</dbReference>
<dbReference type="EMBL" id="JACAPU010000013">
    <property type="protein sequence ID" value="NWB47264.1"/>
    <property type="molecule type" value="Genomic_DNA"/>
</dbReference>
<accession>A0A7Y8BKP7</accession>
<protein>
    <submittedName>
        <fullName evidence="5">OprD family porin</fullName>
    </submittedName>
</protein>
<feature type="chain" id="PRO_5030587365" evidence="4">
    <location>
        <begin position="24"/>
        <end position="446"/>
    </location>
</feature>
<evidence type="ECO:0000256" key="2">
    <source>
        <dbReference type="ARBA" id="ARBA00022448"/>
    </source>
</evidence>
<keyword evidence="3 4" id="KW-0732">Signal</keyword>
<evidence type="ECO:0000256" key="4">
    <source>
        <dbReference type="SAM" id="SignalP"/>
    </source>
</evidence>
<organism evidence="5 6">
    <name type="scientific">Pseudomonas gingeri</name>
    <dbReference type="NCBI Taxonomy" id="117681"/>
    <lineage>
        <taxon>Bacteria</taxon>
        <taxon>Pseudomonadati</taxon>
        <taxon>Pseudomonadota</taxon>
        <taxon>Gammaproteobacteria</taxon>
        <taxon>Pseudomonadales</taxon>
        <taxon>Pseudomonadaceae</taxon>
        <taxon>Pseudomonas</taxon>
    </lineage>
</organism>
<dbReference type="Proteomes" id="UP000582981">
    <property type="component" value="Unassembled WGS sequence"/>
</dbReference>
<evidence type="ECO:0000256" key="3">
    <source>
        <dbReference type="ARBA" id="ARBA00022729"/>
    </source>
</evidence>
<feature type="signal peptide" evidence="4">
    <location>
        <begin position="1"/>
        <end position="23"/>
    </location>
</feature>
<dbReference type="GO" id="GO:0015288">
    <property type="term" value="F:porin activity"/>
    <property type="evidence" value="ECO:0007669"/>
    <property type="project" value="TreeGrafter"/>
</dbReference>
<dbReference type="GO" id="GO:0016020">
    <property type="term" value="C:membrane"/>
    <property type="evidence" value="ECO:0007669"/>
    <property type="project" value="InterPro"/>
</dbReference>
<evidence type="ECO:0000313" key="5">
    <source>
        <dbReference type="EMBL" id="NWB47264.1"/>
    </source>
</evidence>
<sequence length="446" mass="48175">MRVMKWSMIALAVSAAGSQLAMAEPFVADQSTATGFVEGAKASVLLENYYFNRTKQPLGSNDQKDWSQGFLGKLSSGYTQGTVGVGVDVFGDAGFKLDGTDDHTGTGNLSHGADGVNDSFGKAGADVRVRFSKTELKFGDMQPSTAPVFAVGGSRLFPQTARGFQLQSSEIKDLDLEAGHFYAGSSQDQTTLQGNLWATYAGVSAKSIDYVGGKYAINENLTASLYGAKLQDIWNQYYTNVNYTLPLTGDQSVNFDFNLYRTTDTGAAKAGDISNTAFSLAAAYSFLKAHTVTLAFQKVKGDTPFDYIGVGDNNKGGDSIFLANSIQYSDFNGPGERSWQARYDIKMAEYGVPGLSFMARYVHGDGIDGTGLAANSVYRNADGTPVYGKDGHHFETNLEAKYVVQSGPLKDLSFRARQAWHRGNATDGDININEFRLITQYPLNIL</sequence>
<comment type="similarity">
    <text evidence="1">Belongs to the outer membrane porin (Opr) (TC 1.B.25) family.</text>
</comment>
<dbReference type="Pfam" id="PF03573">
    <property type="entry name" value="OprD"/>
    <property type="match status" value="1"/>
</dbReference>
<dbReference type="RefSeq" id="WP_177144158.1">
    <property type="nucleotide sequence ID" value="NZ_JACAPU010000013.1"/>
</dbReference>
<proteinExistence type="inferred from homology"/>
<name>A0A7Y8BKP7_9PSED</name>
<evidence type="ECO:0000256" key="1">
    <source>
        <dbReference type="ARBA" id="ARBA00009075"/>
    </source>
</evidence>